<gene>
    <name evidence="1" type="ORF">UFOPK2992_00111</name>
</gene>
<reference evidence="1" key="1">
    <citation type="submission" date="2020-05" db="EMBL/GenBank/DDBJ databases">
        <authorList>
            <person name="Chiriac C."/>
            <person name="Salcher M."/>
            <person name="Ghai R."/>
            <person name="Kavagutti S V."/>
        </authorList>
    </citation>
    <scope>NUCLEOTIDE SEQUENCE</scope>
</reference>
<evidence type="ECO:0000313" key="1">
    <source>
        <dbReference type="EMBL" id="CAB4786722.1"/>
    </source>
</evidence>
<dbReference type="EMBL" id="CAFAAI010000007">
    <property type="protein sequence ID" value="CAB4786722.1"/>
    <property type="molecule type" value="Genomic_DNA"/>
</dbReference>
<organism evidence="1">
    <name type="scientific">freshwater metagenome</name>
    <dbReference type="NCBI Taxonomy" id="449393"/>
    <lineage>
        <taxon>unclassified sequences</taxon>
        <taxon>metagenomes</taxon>
        <taxon>ecological metagenomes</taxon>
    </lineage>
</organism>
<name>A0A6J6WPQ9_9ZZZZ</name>
<protein>
    <submittedName>
        <fullName evidence="1">Unannotated protein</fullName>
    </submittedName>
</protein>
<dbReference type="InterPro" id="IPR011009">
    <property type="entry name" value="Kinase-like_dom_sf"/>
</dbReference>
<sequence>MSFNRGLQVFPRRQPRWLISGTHRTLPGLSKSISRLGQERLRWSRLPVVRSVVWGSPTAELAVVWGRCQEAGGQQSGPDEGHAVGTLGNAGPNQRVTRVPLAGEWVTKCALWRTGDALIQQEAEAYQRAGEVLLSQRILPTTGVRDGVLFVSKVFGEHPAWDHIETYKDLYSELRMLVGDGAVAHGDVTPWNVIYDATGIRVIDWEKARFDVPIDPIFNVLDFIFRGAAVASASRQAIRGAMSRLDSLSLLPSRELRQAVNDYGDYRLSTFGSSQRDYLATLSNNVEEVARRALK</sequence>
<accession>A0A6J6WPQ9</accession>
<dbReference type="SUPFAM" id="SSF56112">
    <property type="entry name" value="Protein kinase-like (PK-like)"/>
    <property type="match status" value="1"/>
</dbReference>
<proteinExistence type="predicted"/>
<dbReference type="AlphaFoldDB" id="A0A6J6WPQ9"/>